<dbReference type="GO" id="GO:0016020">
    <property type="term" value="C:membrane"/>
    <property type="evidence" value="ECO:0007669"/>
    <property type="project" value="InterPro"/>
</dbReference>
<evidence type="ECO:0000313" key="13">
    <source>
        <dbReference type="Proteomes" id="UP000002630"/>
    </source>
</evidence>
<dbReference type="InterPro" id="IPR001344">
    <property type="entry name" value="Chloro_AB-bd_pln"/>
</dbReference>
<dbReference type="GO" id="GO:0016168">
    <property type="term" value="F:chlorophyll binding"/>
    <property type="evidence" value="ECO:0007669"/>
    <property type="project" value="UniProtKB-KW"/>
</dbReference>
<dbReference type="GO" id="GO:0009507">
    <property type="term" value="C:chloroplast"/>
    <property type="evidence" value="ECO:0007669"/>
    <property type="project" value="UniProtKB-SubCell"/>
</dbReference>
<feature type="binding site" evidence="9">
    <location>
        <position position="106"/>
    </location>
    <ligand>
        <name>chlorophyll a</name>
        <dbReference type="ChEBI" id="CHEBI:58416"/>
        <label>1</label>
    </ligand>
</feature>
<evidence type="ECO:0000256" key="9">
    <source>
        <dbReference type="PIRSR" id="PIRSR601344-1"/>
    </source>
</evidence>
<dbReference type="InParanoid" id="D7G3A4"/>
<keyword evidence="13" id="KW-1185">Reference proteome</keyword>
<evidence type="ECO:0000256" key="4">
    <source>
        <dbReference type="ARBA" id="ARBA00011623"/>
    </source>
</evidence>
<dbReference type="OrthoDB" id="423598at2759"/>
<keyword evidence="6" id="KW-0602">Photosynthesis</keyword>
<comment type="similarity">
    <text evidence="3">Belongs to the fucoxanthin chlorophyll protein family.</text>
</comment>
<dbReference type="GO" id="GO:0030076">
    <property type="term" value="C:light-harvesting complex"/>
    <property type="evidence" value="ECO:0007669"/>
    <property type="project" value="UniProtKB-KW"/>
</dbReference>
<dbReference type="InterPro" id="IPR022796">
    <property type="entry name" value="Chloroa_b-bind"/>
</dbReference>
<dbReference type="Pfam" id="PF00504">
    <property type="entry name" value="Chloroa_b-bind"/>
    <property type="match status" value="1"/>
</dbReference>
<organism evidence="12 13">
    <name type="scientific">Ectocarpus siliculosus</name>
    <name type="common">Brown alga</name>
    <name type="synonym">Conferva siliculosa</name>
    <dbReference type="NCBI Taxonomy" id="2880"/>
    <lineage>
        <taxon>Eukaryota</taxon>
        <taxon>Sar</taxon>
        <taxon>Stramenopiles</taxon>
        <taxon>Ochrophyta</taxon>
        <taxon>PX clade</taxon>
        <taxon>Phaeophyceae</taxon>
        <taxon>Ectocarpales</taxon>
        <taxon>Ectocarpaceae</taxon>
        <taxon>Ectocarpus</taxon>
    </lineage>
</organism>
<feature type="binding site" evidence="9">
    <location>
        <position position="109"/>
    </location>
    <ligand>
        <name>chlorophyll a</name>
        <dbReference type="ChEBI" id="CHEBI:58416"/>
        <label>1</label>
    </ligand>
</feature>
<comment type="subcellular location">
    <subcellularLocation>
        <location evidence="2">Plastid</location>
        <location evidence="2">Chloroplast</location>
    </subcellularLocation>
</comment>
<dbReference type="eggNOG" id="ENOG502S5ND">
    <property type="taxonomic scope" value="Eukaryota"/>
</dbReference>
<feature type="signal peptide" evidence="11">
    <location>
        <begin position="1"/>
        <end position="17"/>
    </location>
</feature>
<feature type="binding site" evidence="9">
    <location>
        <position position="211"/>
    </location>
    <ligand>
        <name>chlorophyll a</name>
        <dbReference type="ChEBI" id="CHEBI:58416"/>
        <label>1</label>
    </ligand>
</feature>
<proteinExistence type="inferred from homology"/>
<feature type="transmembrane region" description="Helical" evidence="10">
    <location>
        <begin position="155"/>
        <end position="175"/>
    </location>
</feature>
<feature type="chain" id="PRO_5003096166" evidence="11">
    <location>
        <begin position="18"/>
        <end position="236"/>
    </location>
</feature>
<dbReference type="GO" id="GO:0009765">
    <property type="term" value="P:photosynthesis, light harvesting"/>
    <property type="evidence" value="ECO:0007669"/>
    <property type="project" value="InterPro"/>
</dbReference>
<protein>
    <submittedName>
        <fullName evidence="12">Light harvesting complex protein</fullName>
    </submittedName>
</protein>
<gene>
    <name evidence="12" type="primary">LHCP49</name>
    <name evidence="12" type="ORF">Esi_0500_0010</name>
</gene>
<dbReference type="Proteomes" id="UP000002630">
    <property type="component" value="Unassembled WGS sequence"/>
</dbReference>
<evidence type="ECO:0000313" key="12">
    <source>
        <dbReference type="EMBL" id="CBJ33498.1"/>
    </source>
</evidence>
<dbReference type="PANTHER" id="PTHR21649">
    <property type="entry name" value="CHLOROPHYLL A/B BINDING PROTEIN"/>
    <property type="match status" value="1"/>
</dbReference>
<dbReference type="Gene3D" id="1.10.3460.10">
    <property type="entry name" value="Chlorophyll a/b binding protein domain"/>
    <property type="match status" value="1"/>
</dbReference>
<keyword evidence="5" id="KW-0150">Chloroplast</keyword>
<evidence type="ECO:0000256" key="3">
    <source>
        <dbReference type="ARBA" id="ARBA00005933"/>
    </source>
</evidence>
<feature type="binding site" evidence="9">
    <location>
        <position position="206"/>
    </location>
    <ligand>
        <name>chlorophyll a</name>
        <dbReference type="ChEBI" id="CHEBI:58416"/>
        <label>1</label>
    </ligand>
</feature>
<evidence type="ECO:0000256" key="10">
    <source>
        <dbReference type="SAM" id="Phobius"/>
    </source>
</evidence>
<dbReference type="STRING" id="2880.D7G3A4"/>
<feature type="binding site" description="axial binding residue" evidence="9">
    <location>
        <position position="111"/>
    </location>
    <ligand>
        <name>chlorophyll b</name>
        <dbReference type="ChEBI" id="CHEBI:61721"/>
        <label>1</label>
    </ligand>
    <ligandPart>
        <name>Mg</name>
        <dbReference type="ChEBI" id="CHEBI:25107"/>
    </ligandPart>
</feature>
<keyword evidence="10" id="KW-1133">Transmembrane helix</keyword>
<dbReference type="EMBL" id="FN649760">
    <property type="protein sequence ID" value="CBJ33498.1"/>
    <property type="molecule type" value="Genomic_DNA"/>
</dbReference>
<dbReference type="SUPFAM" id="SSF103511">
    <property type="entry name" value="Chlorophyll a-b binding protein"/>
    <property type="match status" value="1"/>
</dbReference>
<name>D7G3A4_ECTSI</name>
<comment type="subunit">
    <text evidence="4">The LHC complex of chromophytic algae is composed of fucoxanthin, chlorophyll A and C bound non-covalently by fucoxanthin chlorophyll proteins (FCPs). The ratio of pigments in this LHC is; fucoxanthin: chlorophyll C: chlorophyll A; (0.6-1): (0.1-0.3): (1).</text>
</comment>
<comment type="function">
    <text evidence="1">The light-harvesting complex (LHC) functions as a light receptor, it captures and delivers excitation energy to photosystems with which it is closely associated. Energy is transferred from the carotenoid and chlorophyll C (or B) to chlorophyll A and the photosynthetic reaction centers where it is used to synthesize ATP and reducing power.</text>
</comment>
<feature type="binding site" evidence="9">
    <location>
        <position position="139"/>
    </location>
    <ligand>
        <name>chlorophyll a</name>
        <dbReference type="ChEBI" id="CHEBI:58416"/>
        <label>1</label>
    </ligand>
</feature>
<evidence type="ECO:0000256" key="6">
    <source>
        <dbReference type="ARBA" id="ARBA00022531"/>
    </source>
</evidence>
<evidence type="ECO:0000256" key="5">
    <source>
        <dbReference type="ARBA" id="ARBA00022528"/>
    </source>
</evidence>
<keyword evidence="10" id="KW-0472">Membrane</keyword>
<keyword evidence="7" id="KW-0934">Plastid</keyword>
<feature type="binding site" evidence="9">
    <location>
        <position position="223"/>
    </location>
    <ligand>
        <name>chlorophyll a</name>
        <dbReference type="ChEBI" id="CHEBI:58416"/>
        <label>1</label>
    </ligand>
</feature>
<keyword evidence="11" id="KW-0732">Signal</keyword>
<feature type="binding site" evidence="9">
    <location>
        <position position="68"/>
    </location>
    <ligand>
        <name>chlorophyll a</name>
        <dbReference type="ChEBI" id="CHEBI:58416"/>
        <label>1</label>
    </ligand>
</feature>
<evidence type="ECO:0000256" key="8">
    <source>
        <dbReference type="ARBA" id="ARBA00023243"/>
    </source>
</evidence>
<keyword evidence="8" id="KW-0437">Light-harvesting polypeptide</keyword>
<sequence>MKTTLASLAALVGGACAFTAPMPMHRAARSPAGALSMANSKAIPFMPQPENLDGTMPGDIGFDPLGLSKIDIDFSEFIVPGAAVMREEGVPSKSPVDTLYWMREAELKHGRVAQLAVVGWILVDQGVRFPGDQYAAISQSVGAHDPMVASGNMTLLLLVVFLLEMVGGAAIFGAASGSGRQPGDFGLDPLNLTSNPAKKARYELNEIQHCRLAMSAIGGIATQAVLNGGDFPYTGL</sequence>
<reference evidence="12 13" key="1">
    <citation type="journal article" date="2010" name="Nature">
        <title>The Ectocarpus genome and the independent evolution of multicellularity in brown algae.</title>
        <authorList>
            <person name="Cock J.M."/>
            <person name="Sterck L."/>
            <person name="Rouze P."/>
            <person name="Scornet D."/>
            <person name="Allen A.E."/>
            <person name="Amoutzias G."/>
            <person name="Anthouard V."/>
            <person name="Artiguenave F."/>
            <person name="Aury J.M."/>
            <person name="Badger J.H."/>
            <person name="Beszteri B."/>
            <person name="Billiau K."/>
            <person name="Bonnet E."/>
            <person name="Bothwell J.H."/>
            <person name="Bowler C."/>
            <person name="Boyen C."/>
            <person name="Brownlee C."/>
            <person name="Carrano C.J."/>
            <person name="Charrier B."/>
            <person name="Cho G.Y."/>
            <person name="Coelho S.M."/>
            <person name="Collen J."/>
            <person name="Corre E."/>
            <person name="Da Silva C."/>
            <person name="Delage L."/>
            <person name="Delaroque N."/>
            <person name="Dittami S.M."/>
            <person name="Doulbeau S."/>
            <person name="Elias M."/>
            <person name="Farnham G."/>
            <person name="Gachon C.M."/>
            <person name="Gschloessl B."/>
            <person name="Heesch S."/>
            <person name="Jabbari K."/>
            <person name="Jubin C."/>
            <person name="Kawai H."/>
            <person name="Kimura K."/>
            <person name="Kloareg B."/>
            <person name="Kupper F.C."/>
            <person name="Lang D."/>
            <person name="Le Bail A."/>
            <person name="Leblanc C."/>
            <person name="Lerouge P."/>
            <person name="Lohr M."/>
            <person name="Lopez P.J."/>
            <person name="Martens C."/>
            <person name="Maumus F."/>
            <person name="Michel G."/>
            <person name="Miranda-Saavedra D."/>
            <person name="Morales J."/>
            <person name="Moreau H."/>
            <person name="Motomura T."/>
            <person name="Nagasato C."/>
            <person name="Napoli C.A."/>
            <person name="Nelson D.R."/>
            <person name="Nyvall-Collen P."/>
            <person name="Peters A.F."/>
            <person name="Pommier C."/>
            <person name="Potin P."/>
            <person name="Poulain J."/>
            <person name="Quesneville H."/>
            <person name="Read B."/>
            <person name="Rensing S.A."/>
            <person name="Ritter A."/>
            <person name="Rousvoal S."/>
            <person name="Samanta M."/>
            <person name="Samson G."/>
            <person name="Schroeder D.C."/>
            <person name="Segurens B."/>
            <person name="Strittmatter M."/>
            <person name="Tonon T."/>
            <person name="Tregear J.W."/>
            <person name="Valentin K."/>
            <person name="von Dassow P."/>
            <person name="Yamagishi T."/>
            <person name="Van de Peer Y."/>
            <person name="Wincker P."/>
        </authorList>
    </citation>
    <scope>NUCLEOTIDE SEQUENCE [LARGE SCALE GENOMIC DNA]</scope>
    <source>
        <strain evidence="13">Ec32 / CCAP1310/4</strain>
    </source>
</reference>
<evidence type="ECO:0000256" key="1">
    <source>
        <dbReference type="ARBA" id="ARBA00004022"/>
    </source>
</evidence>
<dbReference type="AlphaFoldDB" id="D7G3A4"/>
<dbReference type="PROSITE" id="PS51257">
    <property type="entry name" value="PROKAR_LIPOPROTEIN"/>
    <property type="match status" value="1"/>
</dbReference>
<keyword evidence="9" id="KW-0148">Chlorophyll</keyword>
<accession>D7G3A4</accession>
<keyword evidence="9" id="KW-0157">Chromophore</keyword>
<evidence type="ECO:0000256" key="7">
    <source>
        <dbReference type="ARBA" id="ARBA00022640"/>
    </source>
</evidence>
<keyword evidence="10" id="KW-0812">Transmembrane</keyword>
<evidence type="ECO:0000256" key="2">
    <source>
        <dbReference type="ARBA" id="ARBA00004229"/>
    </source>
</evidence>
<evidence type="ECO:0000256" key="11">
    <source>
        <dbReference type="SAM" id="SignalP"/>
    </source>
</evidence>